<dbReference type="EMBL" id="CP127526">
    <property type="protein sequence ID" value="XRI74438.1"/>
    <property type="molecule type" value="Genomic_DNA"/>
</dbReference>
<proteinExistence type="predicted"/>
<sequence>MKPLAKNALPPKVRKSLKKLGEDLRTARLRRNITVAQLAERAGVSPGTILRLENGDPGVGMGTLTLTLWLLGLNDRMMQLADETKDGIGLALEAEQRRKRARKIVFKAQ</sequence>
<dbReference type="Proteomes" id="UP001195965">
    <property type="component" value="Chromosome"/>
</dbReference>
<protein>
    <submittedName>
        <fullName evidence="1">Helix-turn-helix transcriptional regulator</fullName>
    </submittedName>
</protein>
<reference evidence="1 2" key="1">
    <citation type="journal article" date="2021" name="ISME J.">
        <title>Genomic evolution of the class Acidithiobacillia: deep-branching Proteobacteria living in extreme acidic conditions.</title>
        <authorList>
            <person name="Moya-Beltran A."/>
            <person name="Beard S."/>
            <person name="Rojas-Villalobos C."/>
            <person name="Issotta F."/>
            <person name="Gallardo Y."/>
            <person name="Ulloa R."/>
            <person name="Giaveno A."/>
            <person name="Degli Esposti M."/>
            <person name="Johnson D.B."/>
            <person name="Quatrini R."/>
        </authorList>
    </citation>
    <scope>NUCLEOTIDE SEQUENCE [LARGE SCALE GENOMIC DNA]</scope>
    <source>
        <strain evidence="1 2">GG1-14</strain>
    </source>
</reference>
<accession>A0ACD5HKH9</accession>
<organism evidence="1 2">
    <name type="scientific">Acidithiobacillus montserratensis</name>
    <dbReference type="NCBI Taxonomy" id="2729135"/>
    <lineage>
        <taxon>Bacteria</taxon>
        <taxon>Pseudomonadati</taxon>
        <taxon>Pseudomonadota</taxon>
        <taxon>Acidithiobacillia</taxon>
        <taxon>Acidithiobacillales</taxon>
        <taxon>Acidithiobacillaceae</taxon>
        <taxon>Acidithiobacillus</taxon>
    </lineage>
</organism>
<name>A0ACD5HKH9_9PROT</name>
<keyword evidence="2" id="KW-1185">Reference proteome</keyword>
<evidence type="ECO:0000313" key="1">
    <source>
        <dbReference type="EMBL" id="XRI74438.1"/>
    </source>
</evidence>
<gene>
    <name evidence="1" type="ORF">HHS34_004375</name>
</gene>
<evidence type="ECO:0000313" key="2">
    <source>
        <dbReference type="Proteomes" id="UP001195965"/>
    </source>
</evidence>